<keyword evidence="5" id="KW-1185">Reference proteome</keyword>
<evidence type="ECO:0000256" key="1">
    <source>
        <dbReference type="ARBA" id="ARBA00004536"/>
    </source>
</evidence>
<dbReference type="PRINTS" id="PR00935">
    <property type="entry name" value="BAND41"/>
</dbReference>
<accession>A0AAN5CYX2</accession>
<dbReference type="InterPro" id="IPR035963">
    <property type="entry name" value="FERM_2"/>
</dbReference>
<dbReference type="Proteomes" id="UP001328107">
    <property type="component" value="Unassembled WGS sequence"/>
</dbReference>
<dbReference type="FunFam" id="2.30.29.30:FF:000002">
    <property type="entry name" value="Band 4.1-like protein 5 isoform 1"/>
    <property type="match status" value="1"/>
</dbReference>
<evidence type="ECO:0000313" key="5">
    <source>
        <dbReference type="Proteomes" id="UP001328107"/>
    </source>
</evidence>
<comment type="caution">
    <text evidence="4">The sequence shown here is derived from an EMBL/GenBank/DDBJ whole genome shotgun (WGS) entry which is preliminary data.</text>
</comment>
<dbReference type="PROSITE" id="PS50057">
    <property type="entry name" value="FERM_3"/>
    <property type="match status" value="1"/>
</dbReference>
<dbReference type="Gene3D" id="1.20.80.10">
    <property type="match status" value="1"/>
</dbReference>
<dbReference type="Pfam" id="PF00373">
    <property type="entry name" value="FERM_M"/>
    <property type="match status" value="1"/>
</dbReference>
<dbReference type="InterPro" id="IPR014352">
    <property type="entry name" value="FERM/acyl-CoA-bd_prot_sf"/>
</dbReference>
<dbReference type="InterPro" id="IPR011993">
    <property type="entry name" value="PH-like_dom_sf"/>
</dbReference>
<dbReference type="InterPro" id="IPR000798">
    <property type="entry name" value="Ez/rad/moesin-like"/>
</dbReference>
<evidence type="ECO:0000256" key="2">
    <source>
        <dbReference type="ARBA" id="ARBA00043944"/>
    </source>
</evidence>
<comment type="subcellular location">
    <subcellularLocation>
        <location evidence="1">Cell junction</location>
        <location evidence="1">Adherens junction</location>
    </subcellularLocation>
    <subcellularLocation>
        <location evidence="2">Cell projection</location>
        <location evidence="2">Rhabdomere</location>
    </subcellularLocation>
</comment>
<dbReference type="Pfam" id="PF09379">
    <property type="entry name" value="FERM_N"/>
    <property type="match status" value="1"/>
</dbReference>
<name>A0AAN5CYX2_9BILA</name>
<proteinExistence type="predicted"/>
<evidence type="ECO:0000259" key="3">
    <source>
        <dbReference type="PROSITE" id="PS50057"/>
    </source>
</evidence>
<dbReference type="InterPro" id="IPR019748">
    <property type="entry name" value="FERM_central"/>
</dbReference>
<gene>
    <name evidence="4" type="ORF">PMAYCL1PPCAC_23826</name>
</gene>
<dbReference type="InterPro" id="IPR018980">
    <property type="entry name" value="FERM_PH-like_C"/>
</dbReference>
<feature type="non-terminal residue" evidence="4">
    <location>
        <position position="385"/>
    </location>
</feature>
<dbReference type="PANTHER" id="PTHR23280:SF27">
    <property type="entry name" value="TYROSINE-PROTEIN PHOSPHATASE NON-RECEPTOR TYPE"/>
    <property type="match status" value="1"/>
</dbReference>
<dbReference type="Gene3D" id="3.10.20.90">
    <property type="entry name" value="Phosphatidylinositol 3-kinase Catalytic Subunit, Chain A, domain 1"/>
    <property type="match status" value="1"/>
</dbReference>
<dbReference type="GO" id="GO:0005856">
    <property type="term" value="C:cytoskeleton"/>
    <property type="evidence" value="ECO:0007669"/>
    <property type="project" value="TreeGrafter"/>
</dbReference>
<dbReference type="Pfam" id="PF09380">
    <property type="entry name" value="FERM_C"/>
    <property type="match status" value="1"/>
</dbReference>
<evidence type="ECO:0000313" key="4">
    <source>
        <dbReference type="EMBL" id="GMR53631.1"/>
    </source>
</evidence>
<sequence>IMGKEDEEAKLQTASVTFLDGTVSEYKVNRGSSGEVLFTLVSNGMSVEEKDHFALCFFDNQGIRHWLYNDKKIMRQLKGLPWVFSFQVKFYPMAPATLKDDCARHMLFLQCREDIKSGKLSASLPTRASLAALIAQCEFGDSSVSVDYDEYVRGCTEGEELAEKLKMLHAAHKGMNEGEAECAYLNQAKELSTYGVWQFAAKDSKGIEVTIGINAQGVVILREAVRLHRFPWQSIVKISYRRHYFSVKVKAGEMEKKESTLTYDCFTYEEAKRVWKCGVEHHTFFRLIQPELRTKGSLFHWGSSPFRFQGRTSFQNKMASQMFDQPTNVVRSPGSERQMRTLERVDEIRTRSNVELNDENMEERGMASGEYLMRVDLSAEKRKRK</sequence>
<dbReference type="AlphaFoldDB" id="A0AAN5CYX2"/>
<dbReference type="InterPro" id="IPR000299">
    <property type="entry name" value="FERM_domain"/>
</dbReference>
<dbReference type="SUPFAM" id="SSF54236">
    <property type="entry name" value="Ubiquitin-like"/>
    <property type="match status" value="1"/>
</dbReference>
<reference evidence="5" key="1">
    <citation type="submission" date="2022-10" db="EMBL/GenBank/DDBJ databases">
        <title>Genome assembly of Pristionchus species.</title>
        <authorList>
            <person name="Yoshida K."/>
            <person name="Sommer R.J."/>
        </authorList>
    </citation>
    <scope>NUCLEOTIDE SEQUENCE [LARGE SCALE GENOMIC DNA]</scope>
    <source>
        <strain evidence="5">RS5460</strain>
    </source>
</reference>
<dbReference type="GO" id="GO:0031032">
    <property type="term" value="P:actomyosin structure organization"/>
    <property type="evidence" value="ECO:0007669"/>
    <property type="project" value="TreeGrafter"/>
</dbReference>
<dbReference type="GO" id="GO:0008092">
    <property type="term" value="F:cytoskeletal protein binding"/>
    <property type="evidence" value="ECO:0007669"/>
    <property type="project" value="InterPro"/>
</dbReference>
<dbReference type="GO" id="GO:0005912">
    <property type="term" value="C:adherens junction"/>
    <property type="evidence" value="ECO:0007669"/>
    <property type="project" value="UniProtKB-SubCell"/>
</dbReference>
<dbReference type="SMART" id="SM00295">
    <property type="entry name" value="B41"/>
    <property type="match status" value="1"/>
</dbReference>
<protein>
    <recommendedName>
        <fullName evidence="3">FERM domain-containing protein</fullName>
    </recommendedName>
</protein>
<dbReference type="PRINTS" id="PR00661">
    <property type="entry name" value="ERMFAMILY"/>
</dbReference>
<dbReference type="InterPro" id="IPR018979">
    <property type="entry name" value="FERM_N"/>
</dbReference>
<dbReference type="InterPro" id="IPR019749">
    <property type="entry name" value="Band_41_domain"/>
</dbReference>
<dbReference type="CDD" id="cd14473">
    <property type="entry name" value="FERM_B-lobe"/>
    <property type="match status" value="1"/>
</dbReference>
<dbReference type="InterPro" id="IPR029071">
    <property type="entry name" value="Ubiquitin-like_domsf"/>
</dbReference>
<dbReference type="Gene3D" id="2.30.29.30">
    <property type="entry name" value="Pleckstrin-homology domain (PH domain)/Phosphotyrosine-binding domain (PTB)"/>
    <property type="match status" value="1"/>
</dbReference>
<dbReference type="EMBL" id="BTRK01000005">
    <property type="protein sequence ID" value="GMR53631.1"/>
    <property type="molecule type" value="Genomic_DNA"/>
</dbReference>
<organism evidence="4 5">
    <name type="scientific">Pristionchus mayeri</name>
    <dbReference type="NCBI Taxonomy" id="1317129"/>
    <lineage>
        <taxon>Eukaryota</taxon>
        <taxon>Metazoa</taxon>
        <taxon>Ecdysozoa</taxon>
        <taxon>Nematoda</taxon>
        <taxon>Chromadorea</taxon>
        <taxon>Rhabditida</taxon>
        <taxon>Rhabditina</taxon>
        <taxon>Diplogasteromorpha</taxon>
        <taxon>Diplogasteroidea</taxon>
        <taxon>Neodiplogasteridae</taxon>
        <taxon>Pristionchus</taxon>
    </lineage>
</organism>
<dbReference type="SMART" id="SM01196">
    <property type="entry name" value="FERM_C"/>
    <property type="match status" value="1"/>
</dbReference>
<feature type="domain" description="FERM" evidence="3">
    <location>
        <begin position="12"/>
        <end position="289"/>
    </location>
</feature>
<dbReference type="SUPFAM" id="SSF50729">
    <property type="entry name" value="PH domain-like"/>
    <property type="match status" value="1"/>
</dbReference>
<dbReference type="PANTHER" id="PTHR23280">
    <property type="entry name" value="4.1 G PROTEIN"/>
    <property type="match status" value="1"/>
</dbReference>
<dbReference type="SUPFAM" id="SSF47031">
    <property type="entry name" value="Second domain of FERM"/>
    <property type="match status" value="1"/>
</dbReference>
<feature type="non-terminal residue" evidence="4">
    <location>
        <position position="1"/>
    </location>
</feature>